<comment type="caution">
    <text evidence="1">The sequence shown here is derived from an EMBL/GenBank/DDBJ whole genome shotgun (WGS) entry which is preliminary data.</text>
</comment>
<dbReference type="Proteomes" id="UP000828390">
    <property type="component" value="Unassembled WGS sequence"/>
</dbReference>
<proteinExistence type="predicted"/>
<organism evidence="1 2">
    <name type="scientific">Dreissena polymorpha</name>
    <name type="common">Zebra mussel</name>
    <name type="synonym">Mytilus polymorpha</name>
    <dbReference type="NCBI Taxonomy" id="45954"/>
    <lineage>
        <taxon>Eukaryota</taxon>
        <taxon>Metazoa</taxon>
        <taxon>Spiralia</taxon>
        <taxon>Lophotrochozoa</taxon>
        <taxon>Mollusca</taxon>
        <taxon>Bivalvia</taxon>
        <taxon>Autobranchia</taxon>
        <taxon>Heteroconchia</taxon>
        <taxon>Euheterodonta</taxon>
        <taxon>Imparidentia</taxon>
        <taxon>Neoheterodontei</taxon>
        <taxon>Myida</taxon>
        <taxon>Dreissenoidea</taxon>
        <taxon>Dreissenidae</taxon>
        <taxon>Dreissena</taxon>
    </lineage>
</organism>
<accession>A0A9D4DEC1</accession>
<keyword evidence="2" id="KW-1185">Reference proteome</keyword>
<reference evidence="1" key="2">
    <citation type="submission" date="2020-11" db="EMBL/GenBank/DDBJ databases">
        <authorList>
            <person name="McCartney M.A."/>
            <person name="Auch B."/>
            <person name="Kono T."/>
            <person name="Mallez S."/>
            <person name="Becker A."/>
            <person name="Gohl D.M."/>
            <person name="Silverstein K.A.T."/>
            <person name="Koren S."/>
            <person name="Bechman K.B."/>
            <person name="Herman A."/>
            <person name="Abrahante J.E."/>
            <person name="Garbe J."/>
        </authorList>
    </citation>
    <scope>NUCLEOTIDE SEQUENCE</scope>
    <source>
        <strain evidence="1">Duluth1</strain>
        <tissue evidence="1">Whole animal</tissue>
    </source>
</reference>
<reference evidence="1" key="1">
    <citation type="journal article" date="2019" name="bioRxiv">
        <title>The Genome of the Zebra Mussel, Dreissena polymorpha: A Resource for Invasive Species Research.</title>
        <authorList>
            <person name="McCartney M.A."/>
            <person name="Auch B."/>
            <person name="Kono T."/>
            <person name="Mallez S."/>
            <person name="Zhang Y."/>
            <person name="Obille A."/>
            <person name="Becker A."/>
            <person name="Abrahante J.E."/>
            <person name="Garbe J."/>
            <person name="Badalamenti J.P."/>
            <person name="Herman A."/>
            <person name="Mangelson H."/>
            <person name="Liachko I."/>
            <person name="Sullivan S."/>
            <person name="Sone E.D."/>
            <person name="Koren S."/>
            <person name="Silverstein K.A.T."/>
            <person name="Beckman K.B."/>
            <person name="Gohl D.M."/>
        </authorList>
    </citation>
    <scope>NUCLEOTIDE SEQUENCE</scope>
    <source>
        <strain evidence="1">Duluth1</strain>
        <tissue evidence="1">Whole animal</tissue>
    </source>
</reference>
<gene>
    <name evidence="1" type="ORF">DPMN_180966</name>
</gene>
<dbReference type="AlphaFoldDB" id="A0A9D4DEC1"/>
<evidence type="ECO:0000313" key="1">
    <source>
        <dbReference type="EMBL" id="KAH3746557.1"/>
    </source>
</evidence>
<sequence>MSELDNLSQWVKERKERAYEREERNQKREIKKLEMEREMEMKILRIALLLPQLPNCDDKLEARMLELTVADANDYQKLKDALLKRFNLNEDGLREKERKWLG</sequence>
<name>A0A9D4DEC1_DREPO</name>
<evidence type="ECO:0000313" key="2">
    <source>
        <dbReference type="Proteomes" id="UP000828390"/>
    </source>
</evidence>
<protein>
    <submittedName>
        <fullName evidence="1">Uncharacterized protein</fullName>
    </submittedName>
</protein>
<dbReference type="EMBL" id="JAIWYP010000010">
    <property type="protein sequence ID" value="KAH3746557.1"/>
    <property type="molecule type" value="Genomic_DNA"/>
</dbReference>